<evidence type="ECO:0000313" key="7">
    <source>
        <dbReference type="Proteomes" id="UP000051887"/>
    </source>
</evidence>
<accession>A0A0P1GET7</accession>
<evidence type="ECO:0000313" key="3">
    <source>
        <dbReference type="EMBL" id="CUH68529.1"/>
    </source>
</evidence>
<protein>
    <submittedName>
        <fullName evidence="4">Uncharacterized protein</fullName>
    </submittedName>
</protein>
<gene>
    <name evidence="2" type="ORF">TL5118_02655</name>
    <name evidence="3" type="ORF">TL5118_02656</name>
    <name evidence="4" type="ORF">TL5120_03976</name>
    <name evidence="5" type="ORF">TL5120_03977</name>
</gene>
<dbReference type="Proteomes" id="UP000051887">
    <property type="component" value="Unassembled WGS sequence"/>
</dbReference>
<dbReference type="EMBL" id="CYSC01000044">
    <property type="protein sequence ID" value="CUH74158.1"/>
    <property type="molecule type" value="Genomic_DNA"/>
</dbReference>
<feature type="signal peptide" evidence="1">
    <location>
        <begin position="1"/>
        <end position="21"/>
    </location>
</feature>
<proteinExistence type="predicted"/>
<sequence length="83" mass="8468">MKRIVTASAAALIALTGAASAMTAEVSGYDAAQVRHYAPGFDLTLVDADAIAAAADVIESLDEDDASFAAIQTGVLKELERGL</sequence>
<dbReference type="AlphaFoldDB" id="A0A0P1GET7"/>
<evidence type="ECO:0000313" key="4">
    <source>
        <dbReference type="EMBL" id="CUH74158.1"/>
    </source>
</evidence>
<reference evidence="2 6" key="2">
    <citation type="submission" date="2015-09" db="EMBL/GenBank/DDBJ databases">
        <authorList>
            <person name="Rodrigo-Torres L."/>
            <person name="Arahal D.R."/>
        </authorList>
    </citation>
    <scope>NUCLEOTIDE SEQUENCE [LARGE SCALE GENOMIC DNA]</scope>
    <source>
        <strain evidence="2 6">CECT 5118</strain>
    </source>
</reference>
<keyword evidence="6" id="KW-1185">Reference proteome</keyword>
<reference evidence="4 7" key="1">
    <citation type="submission" date="2015-09" db="EMBL/GenBank/DDBJ databases">
        <authorList>
            <consortium name="Swine Surveillance"/>
        </authorList>
    </citation>
    <scope>NUCLEOTIDE SEQUENCE [LARGE SCALE GENOMIC DNA]</scope>
    <source>
        <strain evidence="4 7">5120</strain>
    </source>
</reference>
<evidence type="ECO:0000313" key="2">
    <source>
        <dbReference type="EMBL" id="CUH68525.1"/>
    </source>
</evidence>
<dbReference type="EMBL" id="CYSB01000035">
    <property type="protein sequence ID" value="CUH68525.1"/>
    <property type="molecule type" value="Genomic_DNA"/>
</dbReference>
<name>A0A0P1GET7_9RHOB</name>
<evidence type="ECO:0000313" key="5">
    <source>
        <dbReference type="EMBL" id="CUH74159.1"/>
    </source>
</evidence>
<dbReference type="Proteomes" id="UP000051086">
    <property type="component" value="Unassembled WGS sequence"/>
</dbReference>
<evidence type="ECO:0000313" key="6">
    <source>
        <dbReference type="Proteomes" id="UP000051086"/>
    </source>
</evidence>
<evidence type="ECO:0000256" key="1">
    <source>
        <dbReference type="SAM" id="SignalP"/>
    </source>
</evidence>
<organism evidence="4 7">
    <name type="scientific">Thalassovita autumnalis</name>
    <dbReference type="NCBI Taxonomy" id="2072972"/>
    <lineage>
        <taxon>Bacteria</taxon>
        <taxon>Pseudomonadati</taxon>
        <taxon>Pseudomonadota</taxon>
        <taxon>Alphaproteobacteria</taxon>
        <taxon>Rhodobacterales</taxon>
        <taxon>Roseobacteraceae</taxon>
        <taxon>Thalassovita</taxon>
    </lineage>
</organism>
<feature type="chain" id="PRO_5014519692" evidence="1">
    <location>
        <begin position="22"/>
        <end position="83"/>
    </location>
</feature>
<dbReference type="EMBL" id="CYSC01000044">
    <property type="protein sequence ID" value="CUH74159.1"/>
    <property type="molecule type" value="Genomic_DNA"/>
</dbReference>
<dbReference type="RefSeq" id="WP_058245282.1">
    <property type="nucleotide sequence ID" value="NZ_CYSB01000035.1"/>
</dbReference>
<keyword evidence="1" id="KW-0732">Signal</keyword>
<dbReference type="EMBL" id="CYSB01000035">
    <property type="protein sequence ID" value="CUH68529.1"/>
    <property type="molecule type" value="Genomic_DNA"/>
</dbReference>